<dbReference type="Pfam" id="PF01022">
    <property type="entry name" value="HTH_5"/>
    <property type="match status" value="1"/>
</dbReference>
<dbReference type="Gene3D" id="1.10.10.10">
    <property type="entry name" value="Winged helix-like DNA-binding domain superfamily/Winged helix DNA-binding domain"/>
    <property type="match status" value="1"/>
</dbReference>
<reference evidence="3 4" key="1">
    <citation type="submission" date="2017-11" db="EMBL/GenBank/DDBJ databases">
        <title>Whole genome sequencing of cultured pathogen.</title>
        <authorList>
            <person name="Hoffmann M."/>
            <person name="Sanchez M."/>
            <person name="Timme R."/>
            <person name="Nudel K."/>
            <person name="Bry L."/>
        </authorList>
    </citation>
    <scope>NUCLEOTIDE SEQUENCE [LARGE SCALE GENOMIC DNA]</scope>
    <source>
        <strain evidence="3 4">216</strain>
    </source>
</reference>
<dbReference type="SUPFAM" id="SSF46785">
    <property type="entry name" value="Winged helix' DNA-binding domain"/>
    <property type="match status" value="1"/>
</dbReference>
<accession>A0ABC8CQ22</accession>
<dbReference type="InterPro" id="IPR036390">
    <property type="entry name" value="WH_DNA-bd_sf"/>
</dbReference>
<evidence type="ECO:0000313" key="3">
    <source>
        <dbReference type="EMBL" id="ATZ09440.1"/>
    </source>
</evidence>
<organism evidence="3 4">
    <name type="scientific">Corynebacterium striatum</name>
    <dbReference type="NCBI Taxonomy" id="43770"/>
    <lineage>
        <taxon>Bacteria</taxon>
        <taxon>Bacillati</taxon>
        <taxon>Actinomycetota</taxon>
        <taxon>Actinomycetes</taxon>
        <taxon>Mycobacteriales</taxon>
        <taxon>Corynebacteriaceae</taxon>
        <taxon>Corynebacterium</taxon>
    </lineage>
</organism>
<dbReference type="Proteomes" id="UP000231994">
    <property type="component" value="Chromosome"/>
</dbReference>
<evidence type="ECO:0000313" key="4">
    <source>
        <dbReference type="Proteomes" id="UP000231994"/>
    </source>
</evidence>
<proteinExistence type="predicted"/>
<dbReference type="InterPro" id="IPR001845">
    <property type="entry name" value="HTH_ArsR_DNA-bd_dom"/>
</dbReference>
<dbReference type="AlphaFoldDB" id="A0ABC8CQ22"/>
<dbReference type="RefSeq" id="WP_049064008.1">
    <property type="nucleotide sequence ID" value="NZ_CP024932.1"/>
</dbReference>
<evidence type="ECO:0000259" key="2">
    <source>
        <dbReference type="Pfam" id="PF01022"/>
    </source>
</evidence>
<feature type="domain" description="HTH arsR-type" evidence="2">
    <location>
        <begin position="63"/>
        <end position="91"/>
    </location>
</feature>
<feature type="region of interest" description="Disordered" evidence="1">
    <location>
        <begin position="1"/>
        <end position="42"/>
    </location>
</feature>
<gene>
    <name evidence="3" type="ORF">A9D01_12535</name>
</gene>
<evidence type="ECO:0000256" key="1">
    <source>
        <dbReference type="SAM" id="MobiDB-lite"/>
    </source>
</evidence>
<dbReference type="EMBL" id="CP024932">
    <property type="protein sequence ID" value="ATZ09440.1"/>
    <property type="molecule type" value="Genomic_DNA"/>
</dbReference>
<dbReference type="InterPro" id="IPR036388">
    <property type="entry name" value="WH-like_DNA-bd_sf"/>
</dbReference>
<sequence length="94" mass="10604">MGRRGGQKAAQRWKTDPEGKYAQAQRSKLEKTHRKKRVEGQTTRARIQALIGDSYVQTGTVLTRKQIMEETGLSRATVTRHLAALREQGMIPAE</sequence>
<protein>
    <submittedName>
        <fullName evidence="3">Plasmid replication protein</fullName>
    </submittedName>
</protein>
<name>A0ABC8CQ22_CORST</name>